<organism evidence="10 11">
    <name type="scientific">Alloalcanivorax gelatiniphagus</name>
    <dbReference type="NCBI Taxonomy" id="1194167"/>
    <lineage>
        <taxon>Bacteria</taxon>
        <taxon>Pseudomonadati</taxon>
        <taxon>Pseudomonadota</taxon>
        <taxon>Gammaproteobacteria</taxon>
        <taxon>Oceanospirillales</taxon>
        <taxon>Alcanivoracaceae</taxon>
        <taxon>Alloalcanivorax</taxon>
    </lineage>
</organism>
<dbReference type="PANTHER" id="PTHR34308">
    <property type="entry name" value="COBALAMIN BIOSYNTHESIS PROTEIN CBIB"/>
    <property type="match status" value="1"/>
</dbReference>
<dbReference type="Pfam" id="PF03186">
    <property type="entry name" value="CobD_Cbib"/>
    <property type="match status" value="1"/>
</dbReference>
<accession>A0ABY2XJW1</accession>
<evidence type="ECO:0000256" key="7">
    <source>
        <dbReference type="ARBA" id="ARBA00022989"/>
    </source>
</evidence>
<comment type="pathway">
    <text evidence="2 9">Cofactor biosynthesis; adenosylcobalamin biosynthesis.</text>
</comment>
<evidence type="ECO:0000256" key="4">
    <source>
        <dbReference type="ARBA" id="ARBA00022475"/>
    </source>
</evidence>
<protein>
    <recommendedName>
        <fullName evidence="9">Cobalamin biosynthesis protein CobD</fullName>
    </recommendedName>
</protein>
<keyword evidence="8 9" id="KW-0472">Membrane</keyword>
<evidence type="ECO:0000256" key="5">
    <source>
        <dbReference type="ARBA" id="ARBA00022573"/>
    </source>
</evidence>
<gene>
    <name evidence="9" type="primary">cobD</name>
    <name evidence="10" type="ORF">FGS76_13405</name>
</gene>
<feature type="transmembrane region" description="Helical" evidence="9">
    <location>
        <begin position="49"/>
        <end position="70"/>
    </location>
</feature>
<sequence length="308" mass="32545">MWSLTLAAIAAVALDRVLGEPGRGHPLGALGRAANRLEQRLNRRARGDLGRGALAVALLALPPVLAALALTLWLPWWLLWPLQVLGLWLALGARSLAEHGRAVAAPLAAGDLPEARRQVARIVSRDSDALDPEGVARAATESMLENGADAVFASLFWFLVAGLPGVLLHRIVNTLDALWGYRTPRYERFGKAAARLDDVLNWVPARLTALSYGLCGHLTPALRCWRRQAPLWDSPNAGPVMAAGAGALGVTLGGPAPYHGALKQRPRLGQGPAPDAATIDAALALVRRAMLLWLSVAVLIALCAGAAP</sequence>
<evidence type="ECO:0000256" key="2">
    <source>
        <dbReference type="ARBA" id="ARBA00004953"/>
    </source>
</evidence>
<keyword evidence="4 9" id="KW-1003">Cell membrane</keyword>
<evidence type="ECO:0000256" key="8">
    <source>
        <dbReference type="ARBA" id="ARBA00023136"/>
    </source>
</evidence>
<dbReference type="HAMAP" id="MF_00024">
    <property type="entry name" value="CobD_CbiB"/>
    <property type="match status" value="1"/>
</dbReference>
<comment type="similarity">
    <text evidence="3 9">Belongs to the CobD/CbiB family.</text>
</comment>
<comment type="caution">
    <text evidence="9">Lacks conserved residue(s) required for the propagation of feature annotation.</text>
</comment>
<evidence type="ECO:0000256" key="9">
    <source>
        <dbReference type="HAMAP-Rule" id="MF_00024"/>
    </source>
</evidence>
<evidence type="ECO:0000313" key="10">
    <source>
        <dbReference type="EMBL" id="TMW11716.1"/>
    </source>
</evidence>
<comment type="function">
    <text evidence="9">Converts cobyric acid to cobinamide by the addition of aminopropanol on the F carboxylic group.</text>
</comment>
<evidence type="ECO:0000256" key="6">
    <source>
        <dbReference type="ARBA" id="ARBA00022692"/>
    </source>
</evidence>
<dbReference type="EMBL" id="VCQT01000039">
    <property type="protein sequence ID" value="TMW11716.1"/>
    <property type="molecule type" value="Genomic_DNA"/>
</dbReference>
<dbReference type="NCBIfam" id="TIGR00380">
    <property type="entry name" value="cobal_cbiB"/>
    <property type="match status" value="1"/>
</dbReference>
<evidence type="ECO:0000313" key="11">
    <source>
        <dbReference type="Proteomes" id="UP000739180"/>
    </source>
</evidence>
<dbReference type="RefSeq" id="WP_138773171.1">
    <property type="nucleotide sequence ID" value="NZ_VCQT01000039.1"/>
</dbReference>
<name>A0ABY2XJW1_9GAMM</name>
<evidence type="ECO:0000256" key="1">
    <source>
        <dbReference type="ARBA" id="ARBA00004651"/>
    </source>
</evidence>
<comment type="caution">
    <text evidence="10">The sequence shown here is derived from an EMBL/GenBank/DDBJ whole genome shotgun (WGS) entry which is preliminary data.</text>
</comment>
<keyword evidence="6 9" id="KW-0812">Transmembrane</keyword>
<evidence type="ECO:0000256" key="3">
    <source>
        <dbReference type="ARBA" id="ARBA00006263"/>
    </source>
</evidence>
<reference evidence="10 11" key="1">
    <citation type="submission" date="2019-05" db="EMBL/GenBank/DDBJ databases">
        <title>Genome of Alcanivorax gelatiniphagus, an oil degrading marine bacteria.</title>
        <authorList>
            <person name="Kwon K.K."/>
        </authorList>
    </citation>
    <scope>NUCLEOTIDE SEQUENCE [LARGE SCALE GENOMIC DNA]</scope>
    <source>
        <strain evidence="10 11">MEBiC 08158</strain>
    </source>
</reference>
<dbReference type="Proteomes" id="UP000739180">
    <property type="component" value="Unassembled WGS sequence"/>
</dbReference>
<feature type="transmembrane region" description="Helical" evidence="9">
    <location>
        <begin position="289"/>
        <end position="307"/>
    </location>
</feature>
<dbReference type="PANTHER" id="PTHR34308:SF1">
    <property type="entry name" value="COBALAMIN BIOSYNTHESIS PROTEIN CBIB"/>
    <property type="match status" value="1"/>
</dbReference>
<dbReference type="InterPro" id="IPR004485">
    <property type="entry name" value="Cobalamin_biosynth_CobD/CbiB"/>
</dbReference>
<keyword evidence="11" id="KW-1185">Reference proteome</keyword>
<keyword evidence="5 9" id="KW-0169">Cobalamin biosynthesis</keyword>
<comment type="subcellular location">
    <subcellularLocation>
        <location evidence="1 9">Cell membrane</location>
        <topology evidence="1 9">Multi-pass membrane protein</topology>
    </subcellularLocation>
</comment>
<keyword evidence="7 9" id="KW-1133">Transmembrane helix</keyword>
<feature type="transmembrane region" description="Helical" evidence="9">
    <location>
        <begin position="150"/>
        <end position="172"/>
    </location>
</feature>
<proteinExistence type="inferred from homology"/>